<proteinExistence type="predicted"/>
<dbReference type="Proteomes" id="UP000887565">
    <property type="component" value="Unplaced"/>
</dbReference>
<reference evidence="2" key="1">
    <citation type="submission" date="2022-11" db="UniProtKB">
        <authorList>
            <consortium name="WormBaseParasite"/>
        </authorList>
    </citation>
    <scope>IDENTIFICATION</scope>
</reference>
<accession>A0A915KCB7</accession>
<dbReference type="WBParaSite" id="nRc.2.0.1.t36352-RA">
    <property type="protein sequence ID" value="nRc.2.0.1.t36352-RA"/>
    <property type="gene ID" value="nRc.2.0.1.g36352"/>
</dbReference>
<organism evidence="1 2">
    <name type="scientific">Romanomermis culicivorax</name>
    <name type="common">Nematode worm</name>
    <dbReference type="NCBI Taxonomy" id="13658"/>
    <lineage>
        <taxon>Eukaryota</taxon>
        <taxon>Metazoa</taxon>
        <taxon>Ecdysozoa</taxon>
        <taxon>Nematoda</taxon>
        <taxon>Enoplea</taxon>
        <taxon>Dorylaimia</taxon>
        <taxon>Mermithida</taxon>
        <taxon>Mermithoidea</taxon>
        <taxon>Mermithidae</taxon>
        <taxon>Romanomermis</taxon>
    </lineage>
</organism>
<evidence type="ECO:0000313" key="1">
    <source>
        <dbReference type="Proteomes" id="UP000887565"/>
    </source>
</evidence>
<keyword evidence="1" id="KW-1185">Reference proteome</keyword>
<name>A0A915KCB7_ROMCU</name>
<evidence type="ECO:0000313" key="2">
    <source>
        <dbReference type="WBParaSite" id="nRc.2.0.1.t36352-RA"/>
    </source>
</evidence>
<sequence length="78" mass="8431">MGGSKTIDRLLRLSGMIAPMGWLSANPLVCSKLLLLVRSCNCAERSSTRFSSASIRSTLGKQLEQENLNIVPQPSIAL</sequence>
<dbReference type="AlphaFoldDB" id="A0A915KCB7"/>
<protein>
    <submittedName>
        <fullName evidence="2">Secreted protein</fullName>
    </submittedName>
</protein>